<evidence type="ECO:0000313" key="2">
    <source>
        <dbReference type="EMBL" id="KAL2471753.1"/>
    </source>
</evidence>
<keyword evidence="3" id="KW-1185">Reference proteome</keyword>
<evidence type="ECO:0000313" key="3">
    <source>
        <dbReference type="Proteomes" id="UP001604336"/>
    </source>
</evidence>
<protein>
    <submittedName>
        <fullName evidence="2">Uncharacterized protein</fullName>
    </submittedName>
</protein>
<feature type="compositionally biased region" description="Basic and acidic residues" evidence="1">
    <location>
        <begin position="1"/>
        <end position="10"/>
    </location>
</feature>
<organism evidence="2 3">
    <name type="scientific">Abeliophyllum distichum</name>
    <dbReference type="NCBI Taxonomy" id="126358"/>
    <lineage>
        <taxon>Eukaryota</taxon>
        <taxon>Viridiplantae</taxon>
        <taxon>Streptophyta</taxon>
        <taxon>Embryophyta</taxon>
        <taxon>Tracheophyta</taxon>
        <taxon>Spermatophyta</taxon>
        <taxon>Magnoliopsida</taxon>
        <taxon>eudicotyledons</taxon>
        <taxon>Gunneridae</taxon>
        <taxon>Pentapetalae</taxon>
        <taxon>asterids</taxon>
        <taxon>lamiids</taxon>
        <taxon>Lamiales</taxon>
        <taxon>Oleaceae</taxon>
        <taxon>Forsythieae</taxon>
        <taxon>Abeliophyllum</taxon>
    </lineage>
</organism>
<proteinExistence type="predicted"/>
<reference evidence="3" key="1">
    <citation type="submission" date="2024-07" db="EMBL/GenBank/DDBJ databases">
        <title>Two chromosome-level genome assemblies of Korean endemic species Abeliophyllum distichum and Forsythia ovata (Oleaceae).</title>
        <authorList>
            <person name="Jang H."/>
        </authorList>
    </citation>
    <scope>NUCLEOTIDE SEQUENCE [LARGE SCALE GENOMIC DNA]</scope>
</reference>
<feature type="region of interest" description="Disordered" evidence="1">
    <location>
        <begin position="130"/>
        <end position="154"/>
    </location>
</feature>
<dbReference type="EMBL" id="JBFOLK010000012">
    <property type="protein sequence ID" value="KAL2471753.1"/>
    <property type="molecule type" value="Genomic_DNA"/>
</dbReference>
<accession>A0ABD1Q6C4</accession>
<comment type="caution">
    <text evidence="2">The sequence shown here is derived from an EMBL/GenBank/DDBJ whole genome shotgun (WGS) entry which is preliminary data.</text>
</comment>
<feature type="region of interest" description="Disordered" evidence="1">
    <location>
        <begin position="1"/>
        <end position="21"/>
    </location>
</feature>
<name>A0ABD1Q6C4_9LAMI</name>
<sequence length="154" mass="17358">MADVMLHRSDGAGNPLHQPPHRLHSSCVSGRLVARQVPAICATVDHPAVDRYLDYKLKAHKNLKEHGPSHPYGELSAEKWQKCINFFTSPTFVFCEDARNEDPQFAMYKAQLRRMERTIAHLTANLEQRLPRVVPDDAEEVGKDENDSGGLEDA</sequence>
<evidence type="ECO:0000256" key="1">
    <source>
        <dbReference type="SAM" id="MobiDB-lite"/>
    </source>
</evidence>
<gene>
    <name evidence="2" type="ORF">Adt_39889</name>
</gene>
<dbReference type="AlphaFoldDB" id="A0ABD1Q6C4"/>
<dbReference type="Proteomes" id="UP001604336">
    <property type="component" value="Unassembled WGS sequence"/>
</dbReference>